<keyword evidence="4" id="KW-1185">Reference proteome</keyword>
<dbReference type="AlphaFoldDB" id="A0A2G8L3F0"/>
<dbReference type="SUPFAM" id="SSF143447">
    <property type="entry name" value="AMMECR1-like"/>
    <property type="match status" value="1"/>
</dbReference>
<dbReference type="InterPro" id="IPR002733">
    <property type="entry name" value="AMMECR1_domain"/>
</dbReference>
<feature type="compositionally biased region" description="Polar residues" evidence="1">
    <location>
        <begin position="29"/>
        <end position="38"/>
    </location>
</feature>
<accession>A0A2G8L3F0</accession>
<comment type="caution">
    <text evidence="3">The sequence shown here is derived from an EMBL/GenBank/DDBJ whole genome shotgun (WGS) entry which is preliminary data.</text>
</comment>
<dbReference type="EMBL" id="MRZV01000234">
    <property type="protein sequence ID" value="PIK54794.1"/>
    <property type="molecule type" value="Genomic_DNA"/>
</dbReference>
<proteinExistence type="predicted"/>
<dbReference type="PANTHER" id="PTHR13016:SF0">
    <property type="entry name" value="AMME SYNDROME CANDIDATE GENE 1 PROTEIN"/>
    <property type="match status" value="1"/>
</dbReference>
<dbReference type="FunFam" id="3.30.700.20:FF:000001">
    <property type="entry name" value="AMME syndrome candidate gene 1"/>
    <property type="match status" value="1"/>
</dbReference>
<name>A0A2G8L3F0_STIJA</name>
<dbReference type="InterPro" id="IPR023473">
    <property type="entry name" value="AMMECR1"/>
</dbReference>
<dbReference type="OrthoDB" id="24630at2759"/>
<dbReference type="InterPro" id="IPR036071">
    <property type="entry name" value="AMMECR1_dom_sf"/>
</dbReference>
<dbReference type="Pfam" id="PF01871">
    <property type="entry name" value="AMMECR1"/>
    <property type="match status" value="1"/>
</dbReference>
<gene>
    <name evidence="3" type="ORF">BSL78_08316</name>
</gene>
<dbReference type="PROSITE" id="PS51112">
    <property type="entry name" value="AMMECR1"/>
    <property type="match status" value="1"/>
</dbReference>
<evidence type="ECO:0000256" key="1">
    <source>
        <dbReference type="SAM" id="MobiDB-lite"/>
    </source>
</evidence>
<evidence type="ECO:0000313" key="4">
    <source>
        <dbReference type="Proteomes" id="UP000230750"/>
    </source>
</evidence>
<dbReference type="InterPro" id="IPR027485">
    <property type="entry name" value="AMMECR1_N"/>
</dbReference>
<evidence type="ECO:0000259" key="2">
    <source>
        <dbReference type="PROSITE" id="PS51112"/>
    </source>
</evidence>
<reference evidence="3 4" key="1">
    <citation type="journal article" date="2017" name="PLoS Biol.">
        <title>The sea cucumber genome provides insights into morphological evolution and visceral regeneration.</title>
        <authorList>
            <person name="Zhang X."/>
            <person name="Sun L."/>
            <person name="Yuan J."/>
            <person name="Sun Y."/>
            <person name="Gao Y."/>
            <person name="Zhang L."/>
            <person name="Li S."/>
            <person name="Dai H."/>
            <person name="Hamel J.F."/>
            <person name="Liu C."/>
            <person name="Yu Y."/>
            <person name="Liu S."/>
            <person name="Lin W."/>
            <person name="Guo K."/>
            <person name="Jin S."/>
            <person name="Xu P."/>
            <person name="Storey K.B."/>
            <person name="Huan P."/>
            <person name="Zhang T."/>
            <person name="Zhou Y."/>
            <person name="Zhang J."/>
            <person name="Lin C."/>
            <person name="Li X."/>
            <person name="Xing L."/>
            <person name="Huo D."/>
            <person name="Sun M."/>
            <person name="Wang L."/>
            <person name="Mercier A."/>
            <person name="Li F."/>
            <person name="Yang H."/>
            <person name="Xiang J."/>
        </authorList>
    </citation>
    <scope>NUCLEOTIDE SEQUENCE [LARGE SCALE GENOMIC DNA]</scope>
    <source>
        <strain evidence="3">Shaxun</strain>
        <tissue evidence="3">Muscle</tissue>
    </source>
</reference>
<sequence>MATGCCGVKRQKVSVPTETDELDSKERPSSSTNINSRGHSNHVGNGKAVSIPRSRLNGYNHVQQDKTQRVVCPEMCYFCFDVLTRRLHSVDMPKSSLKFTDAPFPLFVTWKIDNERKLRGCIGTFTAMNLHDGLREYAVSSAFKDSRFSPITLNELSHLHCSVSLLRHFEQARDFQDWEVGKHGIRIEFYNEKGNKKTATYLPEVASEQRWDRIQTIDSLLRKGGYKSSITQDFRRTLSVTRYQSEKLTISYADYISHRQNGYV</sequence>
<organism evidence="3 4">
    <name type="scientific">Stichopus japonicus</name>
    <name type="common">Sea cucumber</name>
    <dbReference type="NCBI Taxonomy" id="307972"/>
    <lineage>
        <taxon>Eukaryota</taxon>
        <taxon>Metazoa</taxon>
        <taxon>Echinodermata</taxon>
        <taxon>Eleutherozoa</taxon>
        <taxon>Echinozoa</taxon>
        <taxon>Holothuroidea</taxon>
        <taxon>Aspidochirotacea</taxon>
        <taxon>Aspidochirotida</taxon>
        <taxon>Stichopodidae</taxon>
        <taxon>Apostichopus</taxon>
    </lineage>
</organism>
<dbReference type="Proteomes" id="UP000230750">
    <property type="component" value="Unassembled WGS sequence"/>
</dbReference>
<dbReference type="Gene3D" id="3.30.700.20">
    <property type="entry name" value="Hypothetical protein ph0010, domain 1"/>
    <property type="match status" value="1"/>
</dbReference>
<evidence type="ECO:0000313" key="3">
    <source>
        <dbReference type="EMBL" id="PIK54794.1"/>
    </source>
</evidence>
<protein>
    <submittedName>
        <fullName evidence="3">Putative AMMECR1-like protein</fullName>
    </submittedName>
</protein>
<feature type="region of interest" description="Disordered" evidence="1">
    <location>
        <begin position="14"/>
        <end position="50"/>
    </location>
</feature>
<feature type="domain" description="AMMECR1" evidence="2">
    <location>
        <begin position="64"/>
        <end position="259"/>
    </location>
</feature>
<dbReference type="PANTHER" id="PTHR13016">
    <property type="entry name" value="AMMECR1 HOMOLOG"/>
    <property type="match status" value="1"/>
</dbReference>
<dbReference type="NCBIfam" id="TIGR00296">
    <property type="entry name" value="TIGR00296 family protein"/>
    <property type="match status" value="1"/>
</dbReference>
<dbReference type="STRING" id="307972.A0A2G8L3F0"/>